<gene>
    <name evidence="4" type="ORF">A3770_10p60260</name>
</gene>
<proteinExistence type="predicted"/>
<dbReference type="PANTHER" id="PTHR46085">
    <property type="entry name" value="ARFGAP/RECO-RELATED"/>
    <property type="match status" value="1"/>
</dbReference>
<dbReference type="SUPFAM" id="SSF57863">
    <property type="entry name" value="ArfGap/RecO-like zinc finger"/>
    <property type="match status" value="1"/>
</dbReference>
<feature type="region of interest" description="Disordered" evidence="2">
    <location>
        <begin position="184"/>
        <end position="371"/>
    </location>
</feature>
<feature type="compositionally biased region" description="Basic and acidic residues" evidence="2">
    <location>
        <begin position="318"/>
        <end position="328"/>
    </location>
</feature>
<evidence type="ECO:0000259" key="3">
    <source>
        <dbReference type="PROSITE" id="PS50115"/>
    </source>
</evidence>
<dbReference type="Proteomes" id="UP000316726">
    <property type="component" value="Chromosome 10"/>
</dbReference>
<protein>
    <submittedName>
        <fullName evidence="4">Putative Arf GTPase-activating protein</fullName>
    </submittedName>
</protein>
<dbReference type="InterPro" id="IPR001164">
    <property type="entry name" value="ArfGAP_dom"/>
</dbReference>
<accession>A0A5B8MS11</accession>
<dbReference type="InterPro" id="IPR037278">
    <property type="entry name" value="ARFGAP/RecO"/>
</dbReference>
<dbReference type="Pfam" id="PF01412">
    <property type="entry name" value="ArfGap"/>
    <property type="match status" value="1"/>
</dbReference>
<dbReference type="EMBL" id="CP031043">
    <property type="protein sequence ID" value="QDZ23508.1"/>
    <property type="molecule type" value="Genomic_DNA"/>
</dbReference>
<dbReference type="STRING" id="1764295.A0A5B8MS11"/>
<keyword evidence="1" id="KW-0863">Zinc-finger</keyword>
<organism evidence="4 5">
    <name type="scientific">Chloropicon primus</name>
    <dbReference type="NCBI Taxonomy" id="1764295"/>
    <lineage>
        <taxon>Eukaryota</taxon>
        <taxon>Viridiplantae</taxon>
        <taxon>Chlorophyta</taxon>
        <taxon>Chloropicophyceae</taxon>
        <taxon>Chloropicales</taxon>
        <taxon>Chloropicaceae</taxon>
        <taxon>Chloropicon</taxon>
    </lineage>
</organism>
<dbReference type="PRINTS" id="PR00405">
    <property type="entry name" value="REVINTRACTNG"/>
</dbReference>
<dbReference type="InterPro" id="IPR044820">
    <property type="entry name" value="AGD14-like"/>
</dbReference>
<sequence>MNSRAKKLEAQHEKIIRGLLRLPENRSCFSCTTKTTPQYVCTTFATFICTTCSGVHRGFGYRVKSISYASFTPEEVEALKLWGNEKGRQKWLAEWTKEQIQVPEEGNEKAISRFIDSVFERKRFVKRESVQPNEPPPVKEMPADMRAPQMVSPPAPVPAPVPVPAPTSVASTSSWVAFGEDAQTTPVAPAAPASSDPFAMPNSSEGKLGGTSQNAPEHASQPSSGWATFGSEPVAAPVPVPVAAPPAATTTQSDPFAMSGPGAAALAPEPAQPVQSNDWVAFDSPAPKEVSQQPPATGGAGTAEAQVPPPAEPEEPEPPAKEEPRKALPLDLFSGDLSPSPQPPAGGQQAFGYAQGGPTPPQPVPQNYTGHPMMAQQGQMGVSGSPGNAMPGMHFQQFSTSPNMGMPARPGNVVMPGMQYQQPNMGMPAGRGNVVMPQMQQQPNMAMPAGRGNVVMPGMQYQQQQPNMGMPAGRGNVVMPGMQYQQQQPNMGMPAGRGNVVMPGMQYQQQPPQPNMGPGVAQANAMQFQQFGAGSMSQAPSPAANVNPSSNFSSGNPFA</sequence>
<name>A0A5B8MS11_9CHLO</name>
<feature type="region of interest" description="Disordered" evidence="2">
    <location>
        <begin position="126"/>
        <end position="159"/>
    </location>
</feature>
<dbReference type="PANTHER" id="PTHR46085:SF3">
    <property type="entry name" value="ARF GTPASE ACTIVATING PROTEIN"/>
    <property type="match status" value="1"/>
</dbReference>
<dbReference type="SMART" id="SM00105">
    <property type="entry name" value="ArfGap"/>
    <property type="match status" value="1"/>
</dbReference>
<feature type="compositionally biased region" description="Low complexity" evidence="2">
    <location>
        <begin position="292"/>
        <end position="306"/>
    </location>
</feature>
<feature type="compositionally biased region" description="Low complexity" evidence="2">
    <location>
        <begin position="345"/>
        <end position="357"/>
    </location>
</feature>
<dbReference type="Gene3D" id="1.10.220.150">
    <property type="entry name" value="Arf GTPase activating protein"/>
    <property type="match status" value="1"/>
</dbReference>
<feature type="compositionally biased region" description="Low complexity" evidence="2">
    <location>
        <begin position="545"/>
        <end position="559"/>
    </location>
</feature>
<keyword evidence="1" id="KW-0862">Zinc</keyword>
<keyword evidence="5" id="KW-1185">Reference proteome</keyword>
<feature type="region of interest" description="Disordered" evidence="2">
    <location>
        <begin position="531"/>
        <end position="559"/>
    </location>
</feature>
<dbReference type="AlphaFoldDB" id="A0A5B8MS11"/>
<feature type="compositionally biased region" description="Low complexity" evidence="2">
    <location>
        <begin position="186"/>
        <end position="201"/>
    </location>
</feature>
<keyword evidence="1" id="KW-0479">Metal-binding</keyword>
<feature type="compositionally biased region" description="Polar residues" evidence="2">
    <location>
        <begin position="531"/>
        <end position="540"/>
    </location>
</feature>
<evidence type="ECO:0000313" key="5">
    <source>
        <dbReference type="Proteomes" id="UP000316726"/>
    </source>
</evidence>
<evidence type="ECO:0000256" key="2">
    <source>
        <dbReference type="SAM" id="MobiDB-lite"/>
    </source>
</evidence>
<dbReference type="CDD" id="cd08838">
    <property type="entry name" value="ArfGap_AGFG"/>
    <property type="match status" value="1"/>
</dbReference>
<reference evidence="4 5" key="1">
    <citation type="submission" date="2018-07" db="EMBL/GenBank/DDBJ databases">
        <title>The complete nuclear genome of the prasinophyte Chloropicon primus (CCMP1205).</title>
        <authorList>
            <person name="Pombert J.-F."/>
            <person name="Otis C."/>
            <person name="Turmel M."/>
            <person name="Lemieux C."/>
        </authorList>
    </citation>
    <scope>NUCLEOTIDE SEQUENCE [LARGE SCALE GENOMIC DNA]</scope>
    <source>
        <strain evidence="4 5">CCMP1205</strain>
    </source>
</reference>
<dbReference type="GO" id="GO:0005096">
    <property type="term" value="F:GTPase activator activity"/>
    <property type="evidence" value="ECO:0007669"/>
    <property type="project" value="InterPro"/>
</dbReference>
<dbReference type="GO" id="GO:0008270">
    <property type="term" value="F:zinc ion binding"/>
    <property type="evidence" value="ECO:0007669"/>
    <property type="project" value="UniProtKB-KW"/>
</dbReference>
<dbReference type="InterPro" id="IPR038508">
    <property type="entry name" value="ArfGAP_dom_sf"/>
</dbReference>
<feature type="compositionally biased region" description="Low complexity" evidence="2">
    <location>
        <begin position="261"/>
        <end position="273"/>
    </location>
</feature>
<dbReference type="OrthoDB" id="6036at2759"/>
<feature type="domain" description="Arf-GAP" evidence="3">
    <location>
        <begin position="13"/>
        <end position="132"/>
    </location>
</feature>
<evidence type="ECO:0000313" key="4">
    <source>
        <dbReference type="EMBL" id="QDZ23508.1"/>
    </source>
</evidence>
<evidence type="ECO:0000256" key="1">
    <source>
        <dbReference type="PROSITE-ProRule" id="PRU00288"/>
    </source>
</evidence>
<feature type="compositionally biased region" description="Polar residues" evidence="2">
    <location>
        <begin position="202"/>
        <end position="226"/>
    </location>
</feature>
<dbReference type="PROSITE" id="PS50115">
    <property type="entry name" value="ARFGAP"/>
    <property type="match status" value="1"/>
</dbReference>